<accession>A0A9J6GZA3</accession>
<dbReference type="VEuPathDB" id="VectorBase:HLOH_053375"/>
<evidence type="ECO:0000313" key="1">
    <source>
        <dbReference type="EMBL" id="KAH9380765.1"/>
    </source>
</evidence>
<comment type="caution">
    <text evidence="1">The sequence shown here is derived from an EMBL/GenBank/DDBJ whole genome shotgun (WGS) entry which is preliminary data.</text>
</comment>
<sequence length="217" mass="23488">MPRAVAFWTATSTMRLWMSLQSCLIRAILWGKLSWQVMHSYGLSTARAVCAVLVEDEPLAAHEGLPADPTHVRMPAQVHCVHRIVGVELSPAGKPLAAKRAGVVLLVGPLVYGQSVFPAEALPTHVTLKWPLPRMPPHVDHEALSQRKPFLADVADVGGLAIPGAPPRHSNGSARFVLTWLVFGLVFWWKKLARVGLLFPVAPLVSLDTLPAGTTTS</sequence>
<reference evidence="1 2" key="1">
    <citation type="journal article" date="2020" name="Cell">
        <title>Large-Scale Comparative Analyses of Tick Genomes Elucidate Their Genetic Diversity and Vector Capacities.</title>
        <authorList>
            <consortium name="Tick Genome and Microbiome Consortium (TIGMIC)"/>
            <person name="Jia N."/>
            <person name="Wang J."/>
            <person name="Shi W."/>
            <person name="Du L."/>
            <person name="Sun Y."/>
            <person name="Zhan W."/>
            <person name="Jiang J.F."/>
            <person name="Wang Q."/>
            <person name="Zhang B."/>
            <person name="Ji P."/>
            <person name="Bell-Sakyi L."/>
            <person name="Cui X.M."/>
            <person name="Yuan T.T."/>
            <person name="Jiang B.G."/>
            <person name="Yang W.F."/>
            <person name="Lam T.T."/>
            <person name="Chang Q.C."/>
            <person name="Ding S.J."/>
            <person name="Wang X.J."/>
            <person name="Zhu J.G."/>
            <person name="Ruan X.D."/>
            <person name="Zhao L."/>
            <person name="Wei J.T."/>
            <person name="Ye R.Z."/>
            <person name="Que T.C."/>
            <person name="Du C.H."/>
            <person name="Zhou Y.H."/>
            <person name="Cheng J.X."/>
            <person name="Dai P.F."/>
            <person name="Guo W.B."/>
            <person name="Han X.H."/>
            <person name="Huang E.J."/>
            <person name="Li L.F."/>
            <person name="Wei W."/>
            <person name="Gao Y.C."/>
            <person name="Liu J.Z."/>
            <person name="Shao H.Z."/>
            <person name="Wang X."/>
            <person name="Wang C.C."/>
            <person name="Yang T.C."/>
            <person name="Huo Q.B."/>
            <person name="Li W."/>
            <person name="Chen H.Y."/>
            <person name="Chen S.E."/>
            <person name="Zhou L.G."/>
            <person name="Ni X.B."/>
            <person name="Tian J.H."/>
            <person name="Sheng Y."/>
            <person name="Liu T."/>
            <person name="Pan Y.S."/>
            <person name="Xia L.Y."/>
            <person name="Li J."/>
            <person name="Zhao F."/>
            <person name="Cao W.C."/>
        </authorList>
    </citation>
    <scope>NUCLEOTIDE SEQUENCE [LARGE SCALE GENOMIC DNA]</scope>
    <source>
        <strain evidence="1">HaeL-2018</strain>
    </source>
</reference>
<dbReference type="AlphaFoldDB" id="A0A9J6GZA3"/>
<dbReference type="Proteomes" id="UP000821853">
    <property type="component" value="Chromosome 8"/>
</dbReference>
<proteinExistence type="predicted"/>
<dbReference type="EMBL" id="JABSTR010000010">
    <property type="protein sequence ID" value="KAH9380765.1"/>
    <property type="molecule type" value="Genomic_DNA"/>
</dbReference>
<protein>
    <submittedName>
        <fullName evidence="1">Uncharacterized protein</fullName>
    </submittedName>
</protein>
<keyword evidence="2" id="KW-1185">Reference proteome</keyword>
<evidence type="ECO:0000313" key="2">
    <source>
        <dbReference type="Proteomes" id="UP000821853"/>
    </source>
</evidence>
<name>A0A9J6GZA3_HAELO</name>
<gene>
    <name evidence="1" type="ORF">HPB48_008853</name>
</gene>
<organism evidence="1 2">
    <name type="scientific">Haemaphysalis longicornis</name>
    <name type="common">Bush tick</name>
    <dbReference type="NCBI Taxonomy" id="44386"/>
    <lineage>
        <taxon>Eukaryota</taxon>
        <taxon>Metazoa</taxon>
        <taxon>Ecdysozoa</taxon>
        <taxon>Arthropoda</taxon>
        <taxon>Chelicerata</taxon>
        <taxon>Arachnida</taxon>
        <taxon>Acari</taxon>
        <taxon>Parasitiformes</taxon>
        <taxon>Ixodida</taxon>
        <taxon>Ixodoidea</taxon>
        <taxon>Ixodidae</taxon>
        <taxon>Haemaphysalinae</taxon>
        <taxon>Haemaphysalis</taxon>
    </lineage>
</organism>